<gene>
    <name evidence="2" type="ORF">G7K_6242-t1</name>
</gene>
<dbReference type="Proteomes" id="UP000033140">
    <property type="component" value="Unassembled WGS sequence"/>
</dbReference>
<accession>A0A0E9NR58</accession>
<reference evidence="2 3" key="2">
    <citation type="journal article" date="2014" name="J. Gen. Appl. Microbiol.">
        <title>The early diverging ascomycetous budding yeast Saitoella complicata has three histone deacetylases belonging to the Clr6, Hos2, and Rpd3 lineages.</title>
        <authorList>
            <person name="Nishida H."/>
            <person name="Matsumoto T."/>
            <person name="Kondo S."/>
            <person name="Hamamoto M."/>
            <person name="Yoshikawa H."/>
        </authorList>
    </citation>
    <scope>NUCLEOTIDE SEQUENCE [LARGE SCALE GENOMIC DNA]</scope>
    <source>
        <strain evidence="2 3">NRRL Y-17804</strain>
    </source>
</reference>
<keyword evidence="3" id="KW-1185">Reference proteome</keyword>
<protein>
    <submittedName>
        <fullName evidence="2">Uncharacterized protein</fullName>
    </submittedName>
</protein>
<keyword evidence="1" id="KW-0812">Transmembrane</keyword>
<proteinExistence type="predicted"/>
<evidence type="ECO:0000313" key="2">
    <source>
        <dbReference type="EMBL" id="GAO52156.1"/>
    </source>
</evidence>
<reference evidence="2 3" key="3">
    <citation type="journal article" date="2015" name="Genome Announc.">
        <title>Draft Genome Sequence of the Archiascomycetous Yeast Saitoella complicata.</title>
        <authorList>
            <person name="Yamauchi K."/>
            <person name="Kondo S."/>
            <person name="Hamamoto M."/>
            <person name="Takahashi Y."/>
            <person name="Ogura Y."/>
            <person name="Hayashi T."/>
            <person name="Nishida H."/>
        </authorList>
    </citation>
    <scope>NUCLEOTIDE SEQUENCE [LARGE SCALE GENOMIC DNA]</scope>
    <source>
        <strain evidence="2 3">NRRL Y-17804</strain>
    </source>
</reference>
<feature type="transmembrane region" description="Helical" evidence="1">
    <location>
        <begin position="194"/>
        <end position="217"/>
    </location>
</feature>
<reference evidence="2 3" key="1">
    <citation type="journal article" date="2011" name="J. Gen. Appl. Microbiol.">
        <title>Draft genome sequencing of the enigmatic yeast Saitoella complicata.</title>
        <authorList>
            <person name="Nishida H."/>
            <person name="Hamamoto M."/>
            <person name="Sugiyama J."/>
        </authorList>
    </citation>
    <scope>NUCLEOTIDE SEQUENCE [LARGE SCALE GENOMIC DNA]</scope>
    <source>
        <strain evidence="2 3">NRRL Y-17804</strain>
    </source>
</reference>
<keyword evidence="1" id="KW-1133">Transmembrane helix</keyword>
<sequence>MWTFSRPPTSSQHARPHKVHLQALDPRSTPPHHHHDTIAIKVLTSMSSHGSQPPIALPPHASLLSSPPILPPPNLAETPPFRLPPTPGAKGSWSVGLCFVNRGAMERPLWPEMVDRVSLGCNINTREIQVTLVKRFHGTSQYRPVTFETRYVCRVLRLFYGIETLTLLVSCLGSLPFLGMFRGVEHGWGFWRDIAYYVSPSLNACILSLSLVYDVFLCGPRPSISIS</sequence>
<dbReference type="AlphaFoldDB" id="A0A0E9NR58"/>
<feature type="transmembrane region" description="Helical" evidence="1">
    <location>
        <begin position="158"/>
        <end position="182"/>
    </location>
</feature>
<comment type="caution">
    <text evidence="2">The sequence shown here is derived from an EMBL/GenBank/DDBJ whole genome shotgun (WGS) entry which is preliminary data.</text>
</comment>
<evidence type="ECO:0000313" key="3">
    <source>
        <dbReference type="Proteomes" id="UP000033140"/>
    </source>
</evidence>
<evidence type="ECO:0000256" key="1">
    <source>
        <dbReference type="SAM" id="Phobius"/>
    </source>
</evidence>
<name>A0A0E9NR58_SAICN</name>
<keyword evidence="1" id="KW-0472">Membrane</keyword>
<organism evidence="2 3">
    <name type="scientific">Saitoella complicata (strain BCRC 22490 / CBS 7301 / JCM 7358 / NBRC 10748 / NRRL Y-17804)</name>
    <dbReference type="NCBI Taxonomy" id="698492"/>
    <lineage>
        <taxon>Eukaryota</taxon>
        <taxon>Fungi</taxon>
        <taxon>Dikarya</taxon>
        <taxon>Ascomycota</taxon>
        <taxon>Taphrinomycotina</taxon>
        <taxon>Taphrinomycotina incertae sedis</taxon>
        <taxon>Saitoella</taxon>
    </lineage>
</organism>
<dbReference type="EMBL" id="BACD03000061">
    <property type="protein sequence ID" value="GAO52156.1"/>
    <property type="molecule type" value="Genomic_DNA"/>
</dbReference>